<dbReference type="OMA" id="MRTHQSE"/>
<dbReference type="AlphaFoldDB" id="G3ATV5"/>
<evidence type="ECO:0008006" key="3">
    <source>
        <dbReference type="Google" id="ProtNLM"/>
    </source>
</evidence>
<dbReference type="OrthoDB" id="4086633at2759"/>
<gene>
    <name evidence="1" type="ORF">SPAPADRAFT_143043</name>
</gene>
<dbReference type="Proteomes" id="UP000000709">
    <property type="component" value="Unassembled WGS sequence"/>
</dbReference>
<dbReference type="HOGENOM" id="CLU_1726742_0_0_1"/>
<reference evidence="1 2" key="1">
    <citation type="journal article" date="2011" name="Proc. Natl. Acad. Sci. U.S.A.">
        <title>Comparative genomics of xylose-fermenting fungi for enhanced biofuel production.</title>
        <authorList>
            <person name="Wohlbach D.J."/>
            <person name="Kuo A."/>
            <person name="Sato T.K."/>
            <person name="Potts K.M."/>
            <person name="Salamov A.A."/>
            <person name="LaButti K.M."/>
            <person name="Sun H."/>
            <person name="Clum A."/>
            <person name="Pangilinan J.L."/>
            <person name="Lindquist E.A."/>
            <person name="Lucas S."/>
            <person name="Lapidus A."/>
            <person name="Jin M."/>
            <person name="Gunawan C."/>
            <person name="Balan V."/>
            <person name="Dale B.E."/>
            <person name="Jeffries T.W."/>
            <person name="Zinkel R."/>
            <person name="Barry K.W."/>
            <person name="Grigoriev I.V."/>
            <person name="Gasch A.P."/>
        </authorList>
    </citation>
    <scope>NUCLEOTIDE SEQUENCE [LARGE SCALE GENOMIC DNA]</scope>
    <source>
        <strain evidence="2">NRRL Y-27907 / 11-Y1</strain>
    </source>
</reference>
<accession>G3ATV5</accession>
<organism evidence="2">
    <name type="scientific">Spathaspora passalidarum (strain NRRL Y-27907 / 11-Y1)</name>
    <dbReference type="NCBI Taxonomy" id="619300"/>
    <lineage>
        <taxon>Eukaryota</taxon>
        <taxon>Fungi</taxon>
        <taxon>Dikarya</taxon>
        <taxon>Ascomycota</taxon>
        <taxon>Saccharomycotina</taxon>
        <taxon>Pichiomycetes</taxon>
        <taxon>Debaryomycetaceae</taxon>
        <taxon>Spathaspora</taxon>
    </lineage>
</organism>
<proteinExistence type="predicted"/>
<dbReference type="eggNOG" id="ENOG502S680">
    <property type="taxonomic scope" value="Eukaryota"/>
</dbReference>
<evidence type="ECO:0000313" key="2">
    <source>
        <dbReference type="Proteomes" id="UP000000709"/>
    </source>
</evidence>
<dbReference type="EMBL" id="GL996505">
    <property type="protein sequence ID" value="EGW30331.1"/>
    <property type="molecule type" value="Genomic_DNA"/>
</dbReference>
<dbReference type="KEGG" id="spaa:SPAPADRAFT_143043"/>
<name>G3ATV5_SPAPN</name>
<protein>
    <recommendedName>
        <fullName evidence="3">C2H2-type domain-containing protein</fullName>
    </recommendedName>
</protein>
<sequence length="152" mass="18052">NSNVHFSLNVDVNQYPDITSMVNSNVNVPIPLVETHFVDHRTCTVCGKRITRDMSRHMRTHQSESRFKCKFPRSQCIHKSGKFNRPYDYKKHLLNRHFKFDDESVKRLHNLNEKLDHWGVCPCGLRFVAKDWLDLHILTEEVSKMCPFIEQR</sequence>
<evidence type="ECO:0000313" key="1">
    <source>
        <dbReference type="EMBL" id="EGW30331.1"/>
    </source>
</evidence>
<dbReference type="Gene3D" id="3.30.160.60">
    <property type="entry name" value="Classic Zinc Finger"/>
    <property type="match status" value="1"/>
</dbReference>
<keyword evidence="2" id="KW-1185">Reference proteome</keyword>
<dbReference type="InParanoid" id="G3ATV5"/>
<feature type="non-terminal residue" evidence="1">
    <location>
        <position position="1"/>
    </location>
</feature>
<dbReference type="RefSeq" id="XP_007377302.1">
    <property type="nucleotide sequence ID" value="XM_007377240.1"/>
</dbReference>
<dbReference type="GeneID" id="18870511"/>